<evidence type="ECO:0000313" key="4">
    <source>
        <dbReference type="EMBL" id="MDH6180233.1"/>
    </source>
</evidence>
<accession>A0ABT6KLA7</accession>
<gene>
    <name evidence="4" type="ORF">M2152_000415</name>
</gene>
<dbReference type="InterPro" id="IPR013784">
    <property type="entry name" value="Carb-bd-like_fold"/>
</dbReference>
<keyword evidence="2" id="KW-1133">Transmembrane helix</keyword>
<feature type="signal peptide" evidence="3">
    <location>
        <begin position="1"/>
        <end position="30"/>
    </location>
</feature>
<evidence type="ECO:0000313" key="5">
    <source>
        <dbReference type="Proteomes" id="UP001160142"/>
    </source>
</evidence>
<organism evidence="4 5">
    <name type="scientific">Antiquaquibacter oligotrophicus</name>
    <dbReference type="NCBI Taxonomy" id="2880260"/>
    <lineage>
        <taxon>Bacteria</taxon>
        <taxon>Bacillati</taxon>
        <taxon>Actinomycetota</taxon>
        <taxon>Actinomycetes</taxon>
        <taxon>Micrococcales</taxon>
        <taxon>Microbacteriaceae</taxon>
        <taxon>Antiquaquibacter</taxon>
    </lineage>
</organism>
<dbReference type="RefSeq" id="WP_322132596.1">
    <property type="nucleotide sequence ID" value="NZ_CP085036.1"/>
</dbReference>
<evidence type="ECO:0000256" key="3">
    <source>
        <dbReference type="SAM" id="SignalP"/>
    </source>
</evidence>
<proteinExistence type="predicted"/>
<feature type="compositionally biased region" description="Pro residues" evidence="1">
    <location>
        <begin position="150"/>
        <end position="176"/>
    </location>
</feature>
<dbReference type="EMBL" id="JARXVQ010000001">
    <property type="protein sequence ID" value="MDH6180233.1"/>
    <property type="molecule type" value="Genomic_DNA"/>
</dbReference>
<dbReference type="SUPFAM" id="SSF49452">
    <property type="entry name" value="Starch-binding domain-like"/>
    <property type="match status" value="1"/>
</dbReference>
<dbReference type="Gene3D" id="2.60.40.1120">
    <property type="entry name" value="Carboxypeptidase-like, regulatory domain"/>
    <property type="match status" value="1"/>
</dbReference>
<comment type="caution">
    <text evidence="4">The sequence shown here is derived from an EMBL/GenBank/DDBJ whole genome shotgun (WGS) entry which is preliminary data.</text>
</comment>
<feature type="chain" id="PRO_5047098779" description="Alpha-amylase" evidence="3">
    <location>
        <begin position="31"/>
        <end position="407"/>
    </location>
</feature>
<keyword evidence="2" id="KW-0812">Transmembrane</keyword>
<reference evidence="4 5" key="1">
    <citation type="submission" date="2023-04" db="EMBL/GenBank/DDBJ databases">
        <title>Genome Encyclopedia of Bacteria and Archaea VI: Functional Genomics of Type Strains.</title>
        <authorList>
            <person name="Whitman W."/>
        </authorList>
    </citation>
    <scope>NUCLEOTIDE SEQUENCE [LARGE SCALE GENOMIC DNA]</scope>
    <source>
        <strain evidence="4 5">SG_E_30_P1</strain>
    </source>
</reference>
<name>A0ABT6KLA7_9MICO</name>
<dbReference type="Proteomes" id="UP001160142">
    <property type="component" value="Unassembled WGS sequence"/>
</dbReference>
<keyword evidence="5" id="KW-1185">Reference proteome</keyword>
<sequence>MNSAIRRWGVTALAVAALTLTAGVAVPAVADDDPSDGDVTFEGRVTYRVAADGPPSDTGIPGLDVTVYVDDGTDQRPLGTLETDDNGRFELDVPVGDGEEYAFSVYSSDDDYFWSLDPLAIVTDLDDADWTSPPDDAPYVLGIWTGSGPTPTPTPTPTPSPTPTPKPTPKPTPTSSPTPVQTVSVSGTVLIAGSKKPIAGATVTVSVNGKGYGPVNTDTTGKYTLPSVPVGKAVIQAIAPGYSVDQRPAQLTAGTNLSAQDLFLVAKKPATSSNSIAGTVVLTGDGTDGDLFGGELRLEKDGETLQTTTAKDGAFVFENVKVDGDLTIVVAEVPEGYEQDAADGFVRNYAGTSVDHITIRLVSTADPQPAASVAGPDLTWLIVTLVVIVVAIAAVIIVLVIRRRRAA</sequence>
<keyword evidence="3" id="KW-0732">Signal</keyword>
<evidence type="ECO:0008006" key="6">
    <source>
        <dbReference type="Google" id="ProtNLM"/>
    </source>
</evidence>
<protein>
    <recommendedName>
        <fullName evidence="6">Alpha-amylase</fullName>
    </recommendedName>
</protein>
<feature type="region of interest" description="Disordered" evidence="1">
    <location>
        <begin position="128"/>
        <end position="182"/>
    </location>
</feature>
<evidence type="ECO:0000256" key="2">
    <source>
        <dbReference type="SAM" id="Phobius"/>
    </source>
</evidence>
<keyword evidence="2" id="KW-0472">Membrane</keyword>
<evidence type="ECO:0000256" key="1">
    <source>
        <dbReference type="SAM" id="MobiDB-lite"/>
    </source>
</evidence>
<feature type="transmembrane region" description="Helical" evidence="2">
    <location>
        <begin position="378"/>
        <end position="401"/>
    </location>
</feature>
<dbReference type="Pfam" id="PF13620">
    <property type="entry name" value="CarboxypepD_reg"/>
    <property type="match status" value="1"/>
</dbReference>